<dbReference type="InterPro" id="IPR047187">
    <property type="entry name" value="SF1_C_Upf1"/>
</dbReference>
<feature type="domain" description="DUF2726" evidence="1">
    <location>
        <begin position="726"/>
        <end position="846"/>
    </location>
</feature>
<dbReference type="Pfam" id="PF13087">
    <property type="entry name" value="AAA_12"/>
    <property type="match status" value="1"/>
</dbReference>
<name>A0ABX7CWY7_SPHMU</name>
<dbReference type="Gene3D" id="3.40.50.300">
    <property type="entry name" value="P-loop containing nucleotide triphosphate hydrolases"/>
    <property type="match status" value="3"/>
</dbReference>
<organism evidence="4 5">
    <name type="scientific">Sphingobacterium multivorum</name>
    <dbReference type="NCBI Taxonomy" id="28454"/>
    <lineage>
        <taxon>Bacteria</taxon>
        <taxon>Pseudomonadati</taxon>
        <taxon>Bacteroidota</taxon>
        <taxon>Sphingobacteriia</taxon>
        <taxon>Sphingobacteriales</taxon>
        <taxon>Sphingobacteriaceae</taxon>
        <taxon>Sphingobacterium</taxon>
    </lineage>
</organism>
<dbReference type="Pfam" id="PF13086">
    <property type="entry name" value="AAA_11"/>
    <property type="match status" value="1"/>
</dbReference>
<protein>
    <submittedName>
        <fullName evidence="4">AAA family ATPase</fullName>
    </submittedName>
</protein>
<dbReference type="Gene3D" id="3.40.960.10">
    <property type="entry name" value="VSR Endonuclease"/>
    <property type="match status" value="1"/>
</dbReference>
<proteinExistence type="predicted"/>
<dbReference type="InterPro" id="IPR024402">
    <property type="entry name" value="DUF2726"/>
</dbReference>
<dbReference type="InterPro" id="IPR045055">
    <property type="entry name" value="DNA2/NAM7-like"/>
</dbReference>
<dbReference type="InterPro" id="IPR027417">
    <property type="entry name" value="P-loop_NTPase"/>
</dbReference>
<evidence type="ECO:0000259" key="1">
    <source>
        <dbReference type="Pfam" id="PF10881"/>
    </source>
</evidence>
<dbReference type="EMBL" id="CP068224">
    <property type="protein sequence ID" value="QQT55311.1"/>
    <property type="molecule type" value="Genomic_DNA"/>
</dbReference>
<dbReference type="Pfam" id="PF10881">
    <property type="entry name" value="DUF2726"/>
    <property type="match status" value="1"/>
</dbReference>
<dbReference type="Proteomes" id="UP000595498">
    <property type="component" value="Chromosome"/>
</dbReference>
<dbReference type="PANTHER" id="PTHR10887:SF495">
    <property type="entry name" value="HELICASE SENATAXIN ISOFORM X1-RELATED"/>
    <property type="match status" value="1"/>
</dbReference>
<dbReference type="InterPro" id="IPR041679">
    <property type="entry name" value="DNA2/NAM7-like_C"/>
</dbReference>
<dbReference type="SUPFAM" id="SSF52540">
    <property type="entry name" value="P-loop containing nucleoside triphosphate hydrolases"/>
    <property type="match status" value="1"/>
</dbReference>
<dbReference type="PANTHER" id="PTHR10887">
    <property type="entry name" value="DNA2/NAM7 HELICASE FAMILY"/>
    <property type="match status" value="1"/>
</dbReference>
<keyword evidence="5" id="KW-1185">Reference proteome</keyword>
<feature type="domain" description="DNA2/NAM7 helicase helicase" evidence="2">
    <location>
        <begin position="130"/>
        <end position="477"/>
    </location>
</feature>
<dbReference type="CDD" id="cd18808">
    <property type="entry name" value="SF1_C_Upf1"/>
    <property type="match status" value="1"/>
</dbReference>
<evidence type="ECO:0000259" key="3">
    <source>
        <dbReference type="Pfam" id="PF13087"/>
    </source>
</evidence>
<reference evidence="4 5" key="1">
    <citation type="submission" date="2021-01" db="EMBL/GenBank/DDBJ databases">
        <title>FDA dAtabase for Regulatory Grade micrObial Sequences (FDA-ARGOS): Supporting development and validation of Infectious Disease Dx tests.</title>
        <authorList>
            <person name="Sproer C."/>
            <person name="Gronow S."/>
            <person name="Severitt S."/>
            <person name="Schroder I."/>
            <person name="Tallon L."/>
            <person name="Sadzewicz L."/>
            <person name="Zhao X."/>
            <person name="Boylan J."/>
            <person name="Ott S."/>
            <person name="Bowen H."/>
            <person name="Vavikolanu K."/>
            <person name="Mehta A."/>
            <person name="Aluvathingal J."/>
            <person name="Nadendla S."/>
            <person name="Lowell S."/>
            <person name="Myers T."/>
            <person name="Yan Y."/>
            <person name="Sichtig H."/>
        </authorList>
    </citation>
    <scope>NUCLEOTIDE SEQUENCE [LARGE SCALE GENOMIC DNA]</scope>
    <source>
        <strain evidence="4 5">FDAARGOS_1141</strain>
    </source>
</reference>
<gene>
    <name evidence="4" type="ORF">I6I98_08675</name>
</gene>
<evidence type="ECO:0000313" key="4">
    <source>
        <dbReference type="EMBL" id="QQT55311.1"/>
    </source>
</evidence>
<feature type="domain" description="DNA2/NAM7 helicase-like C-terminal" evidence="3">
    <location>
        <begin position="503"/>
        <end position="667"/>
    </location>
</feature>
<accession>A0ABX7CWY7</accession>
<sequence>MHNTNKFSQKEAIYIDGKDKTSDIQSYSFVGEKCIVVFKSSNKKYTYNKDKVQVIKSALQSKKAQTAFNYLKAIADAVGLKSDEGKNILADSYDRISFIPEYAIFSNYLNETQPQDCVPSSPIEIFPFGFNLSQKEAVNNAFVNPLSIIEGPPGTGKTQTILNIIANAMINGQSVAVVSSNNSATKNVYEKLEKNGLSFIAALLGNSQNKKEFIESQSEIPDLSKFNLTDQQLTKLKQKNSELFTQLTEKLAQKNELATLKLLIENIKTEQQHFLNQVQSISNFKLNTNLSSDRLLALWNSITVHERSGKEFNWWKKLVYRFRYQIKNKGFYTLSHWDMIEITQSAYYQAKIAELAHRIKSLGNDLNNFSFDKKMRDYTESSMRLIKNVLYNKYQHKERPTYQEADLRAKSASFIEDFPVIMSTTYSLRRCLAEHTVYDYVIIDESSQVDLATGALALSCAKRAVIVGDLKQLPNVVDTTMAQKTDVIFHAFKMPEAYHYAKNSLLASITKLFPDVHKTLLKEHYRCHPKIIEFCNRKFYNDQLIILSEPTTEREPLLVYRTVAGNHARARMNQRQIDVILREIIPQQQLASVDLGIVTPYRNQTNILQGTFAGTKVIADTVDKFQGRENDVIILSTVDNEISEFTDNPNRLNVAISRAKDQLILLVHGNDSENESNIADLIRYIEYNNFTIIQSKLHSIFDYLYKGYEEKRRRILSQKRIKSVFDSENLMYTLVRSVLSDDRFSKYDVLLHFPLRSLIDDYSLMTPAEAKYAGHHMTHLDFLIYNKLGKNPVLAIEVDGYAYHAVEGKQSERDAMKDTILEKYRLPLLRFSTTGSGERERLARRLGELSALKQ</sequence>
<dbReference type="InterPro" id="IPR041677">
    <property type="entry name" value="DNA2/NAM7_AAA_11"/>
</dbReference>
<dbReference type="CDD" id="cd17934">
    <property type="entry name" value="DEXXQc_Upf1-like"/>
    <property type="match status" value="1"/>
</dbReference>
<evidence type="ECO:0000313" key="5">
    <source>
        <dbReference type="Proteomes" id="UP000595498"/>
    </source>
</evidence>
<evidence type="ECO:0000259" key="2">
    <source>
        <dbReference type="Pfam" id="PF13086"/>
    </source>
</evidence>